<gene>
    <name evidence="2" type="ORF">D0Z68_03360</name>
</gene>
<evidence type="ECO:0000313" key="2">
    <source>
        <dbReference type="EMBL" id="AXU06491.1"/>
    </source>
</evidence>
<sequence>MIIPTIALPLSVVGTFAFMYLFGYSIDNMSLMALTLRWVL</sequence>
<keyword evidence="1" id="KW-0472">Membrane</keyword>
<reference evidence="2 3" key="1">
    <citation type="submission" date="2018-08" db="EMBL/GenBank/DDBJ databases">
        <title>Complete genomic DNA sequence of Rickettsia japonica in China.</title>
        <authorList>
            <person name="Lu Q."/>
            <person name="Li C."/>
        </authorList>
    </citation>
    <scope>NUCLEOTIDE SEQUENCE [LARGE SCALE GENOMIC DNA]</scope>
    <source>
        <strain evidence="2 3">LA4/2015</strain>
    </source>
</reference>
<dbReference type="Gene3D" id="1.20.1640.10">
    <property type="entry name" value="Multidrug efflux transporter AcrB transmembrane domain"/>
    <property type="match status" value="1"/>
</dbReference>
<keyword evidence="1" id="KW-0812">Transmembrane</keyword>
<dbReference type="Pfam" id="PF00873">
    <property type="entry name" value="ACR_tran"/>
    <property type="match status" value="1"/>
</dbReference>
<dbReference type="InterPro" id="IPR001036">
    <property type="entry name" value="Acrflvin-R"/>
</dbReference>
<evidence type="ECO:0000256" key="1">
    <source>
        <dbReference type="SAM" id="Phobius"/>
    </source>
</evidence>
<proteinExistence type="predicted"/>
<dbReference type="EMBL" id="CP032049">
    <property type="protein sequence ID" value="AXU06491.1"/>
    <property type="molecule type" value="Genomic_DNA"/>
</dbReference>
<organism evidence="2 3">
    <name type="scientific">Rickettsia japonica</name>
    <dbReference type="NCBI Taxonomy" id="35790"/>
    <lineage>
        <taxon>Bacteria</taxon>
        <taxon>Pseudomonadati</taxon>
        <taxon>Pseudomonadota</taxon>
        <taxon>Alphaproteobacteria</taxon>
        <taxon>Rickettsiales</taxon>
        <taxon>Rickettsiaceae</taxon>
        <taxon>Rickettsieae</taxon>
        <taxon>Rickettsia</taxon>
        <taxon>spotted fever group</taxon>
    </lineage>
</organism>
<name>A0ABN5P0S5_RICJA</name>
<keyword evidence="3" id="KW-1185">Reference proteome</keyword>
<dbReference type="SUPFAM" id="SSF82866">
    <property type="entry name" value="Multidrug efflux transporter AcrB transmembrane domain"/>
    <property type="match status" value="1"/>
</dbReference>
<protein>
    <submittedName>
        <fullName evidence="2">Uncharacterized protein</fullName>
    </submittedName>
</protein>
<feature type="transmembrane region" description="Helical" evidence="1">
    <location>
        <begin position="6"/>
        <end position="26"/>
    </location>
</feature>
<dbReference type="Proteomes" id="UP000258667">
    <property type="component" value="Chromosome"/>
</dbReference>
<accession>A0ABN5P0S5</accession>
<keyword evidence="1" id="KW-1133">Transmembrane helix</keyword>
<evidence type="ECO:0000313" key="3">
    <source>
        <dbReference type="Proteomes" id="UP000258667"/>
    </source>
</evidence>